<evidence type="ECO:0000256" key="3">
    <source>
        <dbReference type="ARBA" id="ARBA00022448"/>
    </source>
</evidence>
<keyword evidence="5 9" id="KW-0997">Cell inner membrane</keyword>
<evidence type="ECO:0000259" key="12">
    <source>
        <dbReference type="Pfam" id="PF25994"/>
    </source>
</evidence>
<keyword evidence="6" id="KW-0812">Transmembrane</keyword>
<evidence type="ECO:0000256" key="1">
    <source>
        <dbReference type="ARBA" id="ARBA00004377"/>
    </source>
</evidence>
<dbReference type="Pfam" id="PF26002">
    <property type="entry name" value="Beta-barrel_AprE"/>
    <property type="match status" value="1"/>
</dbReference>
<name>A0A1M7A632_9BRAD</name>
<feature type="domain" description="AprE-like long alpha-helical hairpin" evidence="12">
    <location>
        <begin position="145"/>
        <end position="316"/>
    </location>
</feature>
<keyword evidence="4 9" id="KW-1003">Cell membrane</keyword>
<dbReference type="OrthoDB" id="9810980at2"/>
<evidence type="ECO:0000256" key="9">
    <source>
        <dbReference type="RuleBase" id="RU365093"/>
    </source>
</evidence>
<dbReference type="NCBIfam" id="TIGR01843">
    <property type="entry name" value="type_I_hlyD"/>
    <property type="match status" value="1"/>
</dbReference>
<feature type="compositionally biased region" description="Polar residues" evidence="11">
    <location>
        <begin position="422"/>
        <end position="431"/>
    </location>
</feature>
<keyword evidence="7" id="KW-1133">Transmembrane helix</keyword>
<feature type="region of interest" description="Disordered" evidence="11">
    <location>
        <begin position="404"/>
        <end position="433"/>
    </location>
</feature>
<dbReference type="EMBL" id="LT670844">
    <property type="protein sequence ID" value="SHL38093.1"/>
    <property type="molecule type" value="Genomic_DNA"/>
</dbReference>
<feature type="region of interest" description="Disordered" evidence="11">
    <location>
        <begin position="1"/>
        <end position="27"/>
    </location>
</feature>
<evidence type="ECO:0000313" key="15">
    <source>
        <dbReference type="Proteomes" id="UP000189935"/>
    </source>
</evidence>
<dbReference type="Gene3D" id="2.40.30.170">
    <property type="match status" value="1"/>
</dbReference>
<dbReference type="Gene3D" id="2.40.50.100">
    <property type="match status" value="1"/>
</dbReference>
<accession>A0A1M7A632</accession>
<dbReference type="InterPro" id="IPR010129">
    <property type="entry name" value="T1SS_HlyD"/>
</dbReference>
<evidence type="ECO:0000256" key="8">
    <source>
        <dbReference type="ARBA" id="ARBA00023136"/>
    </source>
</evidence>
<feature type="coiled-coil region" evidence="10">
    <location>
        <begin position="247"/>
        <end position="317"/>
    </location>
</feature>
<dbReference type="PROSITE" id="PS00543">
    <property type="entry name" value="HLYD_FAMILY"/>
    <property type="match status" value="1"/>
</dbReference>
<evidence type="ECO:0000259" key="13">
    <source>
        <dbReference type="Pfam" id="PF26002"/>
    </source>
</evidence>
<organism evidence="14 15">
    <name type="scientific">Bradyrhizobium lablabi</name>
    <dbReference type="NCBI Taxonomy" id="722472"/>
    <lineage>
        <taxon>Bacteria</taxon>
        <taxon>Pseudomonadati</taxon>
        <taxon>Pseudomonadota</taxon>
        <taxon>Alphaproteobacteria</taxon>
        <taxon>Hyphomicrobiales</taxon>
        <taxon>Nitrobacteraceae</taxon>
        <taxon>Bradyrhizobium</taxon>
    </lineage>
</organism>
<dbReference type="InterPro" id="IPR058781">
    <property type="entry name" value="HH_AprE-like"/>
</dbReference>
<keyword evidence="10" id="KW-0175">Coiled coil</keyword>
<dbReference type="InterPro" id="IPR058982">
    <property type="entry name" value="Beta-barrel_AprE"/>
</dbReference>
<dbReference type="GO" id="GO:0009306">
    <property type="term" value="P:protein secretion"/>
    <property type="evidence" value="ECO:0007669"/>
    <property type="project" value="InterPro"/>
</dbReference>
<feature type="compositionally biased region" description="Low complexity" evidence="11">
    <location>
        <begin position="9"/>
        <end position="20"/>
    </location>
</feature>
<dbReference type="PANTHER" id="PTHR30386:SF27">
    <property type="entry name" value="MEMBRANE FUSION PROTEIN (MFP) FAMILY PROTEIN"/>
    <property type="match status" value="1"/>
</dbReference>
<dbReference type="Gene3D" id="1.10.287.470">
    <property type="entry name" value="Helix hairpin bin"/>
    <property type="match status" value="1"/>
</dbReference>
<keyword evidence="3 9" id="KW-0813">Transport</keyword>
<dbReference type="GO" id="GO:0005886">
    <property type="term" value="C:plasma membrane"/>
    <property type="evidence" value="ECO:0007669"/>
    <property type="project" value="UniProtKB-SubCell"/>
</dbReference>
<dbReference type="RefSeq" id="WP_154071494.1">
    <property type="nucleotide sequence ID" value="NZ_LT670844.1"/>
</dbReference>
<dbReference type="PRINTS" id="PR01490">
    <property type="entry name" value="RTXTOXIND"/>
</dbReference>
<dbReference type="SUPFAM" id="SSF111369">
    <property type="entry name" value="HlyD-like secretion proteins"/>
    <property type="match status" value="2"/>
</dbReference>
<evidence type="ECO:0000256" key="4">
    <source>
        <dbReference type="ARBA" id="ARBA00022475"/>
    </source>
</evidence>
<feature type="domain" description="AprE-like beta-barrel" evidence="13">
    <location>
        <begin position="361"/>
        <end position="471"/>
    </location>
</feature>
<dbReference type="PANTHER" id="PTHR30386">
    <property type="entry name" value="MEMBRANE FUSION SUBUNIT OF EMRAB-TOLC MULTIDRUG EFFLUX PUMP"/>
    <property type="match status" value="1"/>
</dbReference>
<dbReference type="InterPro" id="IPR050739">
    <property type="entry name" value="MFP"/>
</dbReference>
<evidence type="ECO:0000256" key="10">
    <source>
        <dbReference type="SAM" id="Coils"/>
    </source>
</evidence>
<gene>
    <name evidence="14" type="ORF">SAMN05444159_5748</name>
</gene>
<evidence type="ECO:0000256" key="5">
    <source>
        <dbReference type="ARBA" id="ARBA00022519"/>
    </source>
</evidence>
<dbReference type="Pfam" id="PF25994">
    <property type="entry name" value="HH_AprE"/>
    <property type="match status" value="1"/>
</dbReference>
<dbReference type="Proteomes" id="UP000189935">
    <property type="component" value="Chromosome I"/>
</dbReference>
<evidence type="ECO:0000256" key="7">
    <source>
        <dbReference type="ARBA" id="ARBA00022989"/>
    </source>
</evidence>
<evidence type="ECO:0000256" key="11">
    <source>
        <dbReference type="SAM" id="MobiDB-lite"/>
    </source>
</evidence>
<dbReference type="InterPro" id="IPR006144">
    <property type="entry name" value="Secretion_HlyD_CS"/>
</dbReference>
<sequence length="494" mass="53532">MVQPIPLRPGDASPKPGAPASSPPAQPRLKVVPRLTAEEREFLPATIELIETPLSPTLRFTSWALCGLIAASVTWASLSHIDMVAVADGKVVPLGQVKVVQPLETAMIRAIHVDEGDHVTAGQLLVDLDPTEARADLDAFVYNRAQAALDAEVARVLLSRDPDEPFRGPDDADPELVEQSHSQAQREIEKHLAAIAGFEADIAQKEAALQSNDAQIERARLTLPLLQEKNETAKGLYDKKFGTRPPVLDSEQQLVEKRAELKTAEHNVHQLEAERRSIQAKLAEARAGYMADATDRRSKALLKISQLNQDITKARQKESYRRLVAPVDGTVQGLKIHTSGAVVTTADTLMTIVPDGTGIEVDCLVPNKDIGFVGEGQDVEVKLEAFPFTRYGLVQGRVRKLGRDAATNPNAAPPGSMAAMAQTPQSATSSAPPAELAYPAKVTLLQDSILVDGRHEKIRAGMRVSAEIKTGDRRVIEYLLSPVVQAVQEAGRER</sequence>
<evidence type="ECO:0000313" key="14">
    <source>
        <dbReference type="EMBL" id="SHL38093.1"/>
    </source>
</evidence>
<dbReference type="AlphaFoldDB" id="A0A1M7A632"/>
<reference evidence="14 15" key="1">
    <citation type="submission" date="2016-11" db="EMBL/GenBank/DDBJ databases">
        <authorList>
            <person name="Jaros S."/>
            <person name="Januszkiewicz K."/>
            <person name="Wedrychowicz H."/>
        </authorList>
    </citation>
    <scope>NUCLEOTIDE SEQUENCE [LARGE SCALE GENOMIC DNA]</scope>
    <source>
        <strain evidence="14 15">GAS499</strain>
    </source>
</reference>
<comment type="subcellular location">
    <subcellularLocation>
        <location evidence="1 9">Cell inner membrane</location>
        <topology evidence="1 9">Single-pass membrane protein</topology>
    </subcellularLocation>
</comment>
<proteinExistence type="inferred from homology"/>
<keyword evidence="8" id="KW-0472">Membrane</keyword>
<protein>
    <recommendedName>
        <fullName evidence="9">Membrane fusion protein (MFP) family protein</fullName>
    </recommendedName>
</protein>
<evidence type="ECO:0000256" key="2">
    <source>
        <dbReference type="ARBA" id="ARBA00009477"/>
    </source>
</evidence>
<comment type="similarity">
    <text evidence="2 9">Belongs to the membrane fusion protein (MFP) (TC 8.A.1) family.</text>
</comment>
<evidence type="ECO:0000256" key="6">
    <source>
        <dbReference type="ARBA" id="ARBA00022692"/>
    </source>
</evidence>